<proteinExistence type="predicted"/>
<organism evidence="1 2">
    <name type="scientific">Streptomyces qinglanensis</name>
    <dbReference type="NCBI Taxonomy" id="943816"/>
    <lineage>
        <taxon>Bacteria</taxon>
        <taxon>Bacillati</taxon>
        <taxon>Actinomycetota</taxon>
        <taxon>Actinomycetes</taxon>
        <taxon>Kitasatosporales</taxon>
        <taxon>Streptomycetaceae</taxon>
        <taxon>Streptomyces</taxon>
    </lineage>
</organism>
<name>A0A1E7JZV6_9ACTN</name>
<evidence type="ECO:0000313" key="2">
    <source>
        <dbReference type="Proteomes" id="UP000175829"/>
    </source>
</evidence>
<evidence type="ECO:0000313" key="1">
    <source>
        <dbReference type="EMBL" id="OEU97199.1"/>
    </source>
</evidence>
<dbReference type="EMBL" id="LJGV01000022">
    <property type="protein sequence ID" value="OEU97199.1"/>
    <property type="molecule type" value="Genomic_DNA"/>
</dbReference>
<dbReference type="RefSeq" id="WP_019355163.1">
    <property type="nucleotide sequence ID" value="NZ_LJGV01000022.1"/>
</dbReference>
<sequence>MYLDLMEALGTFFGGLGAFLAATTQLLNTLQKKEEEEERGAGSGNDAPVGWEIPPALTLHLITAA</sequence>
<gene>
    <name evidence="1" type="ORF">AN217_04120</name>
</gene>
<dbReference type="PATRIC" id="fig|943816.4.peg.147"/>
<protein>
    <submittedName>
        <fullName evidence="1">Uncharacterized protein</fullName>
    </submittedName>
</protein>
<comment type="caution">
    <text evidence="1">The sequence shown here is derived from an EMBL/GenBank/DDBJ whole genome shotgun (WGS) entry which is preliminary data.</text>
</comment>
<dbReference type="AlphaFoldDB" id="A0A1E7JZV6"/>
<accession>A0A1E7JZV6</accession>
<reference evidence="1 2" key="1">
    <citation type="journal article" date="2016" name="Front. Microbiol.">
        <title>Comparative Genomics Analysis of Streptomyces Species Reveals Their Adaptation to the Marine Environment and Their Diversity at the Genomic Level.</title>
        <authorList>
            <person name="Tian X."/>
            <person name="Zhang Z."/>
            <person name="Yang T."/>
            <person name="Chen M."/>
            <person name="Li J."/>
            <person name="Chen F."/>
            <person name="Yang J."/>
            <person name="Li W."/>
            <person name="Zhang B."/>
            <person name="Zhang Z."/>
            <person name="Wu J."/>
            <person name="Zhang C."/>
            <person name="Long L."/>
            <person name="Xiao J."/>
        </authorList>
    </citation>
    <scope>NUCLEOTIDE SEQUENCE [LARGE SCALE GENOMIC DNA]</scope>
    <source>
        <strain evidence="1 2">SCSIO M10379</strain>
    </source>
</reference>
<dbReference type="Proteomes" id="UP000175829">
    <property type="component" value="Unassembled WGS sequence"/>
</dbReference>